<evidence type="ECO:0000256" key="4">
    <source>
        <dbReference type="ARBA" id="ARBA00022692"/>
    </source>
</evidence>
<protein>
    <recommendedName>
        <fullName evidence="10">ATPase</fullName>
    </recommendedName>
</protein>
<sequence length="320" mass="34830">MVAYALHLLQLDFGLDQVHTLAHSVFELLNTMWFSLVLAFVFVGVLSQIPQSLVMAVLGRGGSTQGLVRATLAGVLMDLCSHGILMVGMKLYQKGASLGQTMAFLVASPWNSFSLTLILFALIGWQWTLAFIVLSMVLAITTGWIFEKLVAKGKLPANPVPLPPVSDVPIKTQAKEAFQSIQWNRKLLETVWRESISGSRIVLRWLLFGVVLASLIRAFVDPETFQQWLGPTALGLMVTLVVATVIEVCSEGSAPIAADIMNRTSAPGNGFAFLMTGVATDYTEVMVIKDTMSSWKIALFLPLITVPQVVVVALILNNLV</sequence>
<evidence type="ECO:0000256" key="1">
    <source>
        <dbReference type="ARBA" id="ARBA00004651"/>
    </source>
</evidence>
<feature type="transmembrane region" description="Helical" evidence="7">
    <location>
        <begin position="113"/>
        <end position="146"/>
    </location>
</feature>
<accession>A0ABQ0A436</accession>
<evidence type="ECO:0000256" key="6">
    <source>
        <dbReference type="ARBA" id="ARBA00023136"/>
    </source>
</evidence>
<keyword evidence="9" id="KW-1185">Reference proteome</keyword>
<keyword evidence="4 7" id="KW-0812">Transmembrane</keyword>
<dbReference type="Proteomes" id="UP001465153">
    <property type="component" value="Unassembled WGS sequence"/>
</dbReference>
<dbReference type="PANTHER" id="PTHR34184">
    <property type="entry name" value="UPF0718 PROTEIN YCGR"/>
    <property type="match status" value="1"/>
</dbReference>
<keyword evidence="3" id="KW-1003">Cell membrane</keyword>
<feature type="transmembrane region" description="Helical" evidence="7">
    <location>
        <begin position="33"/>
        <end position="58"/>
    </location>
</feature>
<evidence type="ECO:0000256" key="5">
    <source>
        <dbReference type="ARBA" id="ARBA00022989"/>
    </source>
</evidence>
<feature type="transmembrane region" description="Helical" evidence="7">
    <location>
        <begin position="226"/>
        <end position="246"/>
    </location>
</feature>
<comment type="similarity">
    <text evidence="2">Belongs to the UPF0718 family.</text>
</comment>
<evidence type="ECO:0000256" key="3">
    <source>
        <dbReference type="ARBA" id="ARBA00022475"/>
    </source>
</evidence>
<dbReference type="InterPro" id="IPR052923">
    <property type="entry name" value="UPF0718"/>
</dbReference>
<comment type="caution">
    <text evidence="8">The sequence shown here is derived from an EMBL/GenBank/DDBJ whole genome shotgun (WGS) entry which is preliminary data.</text>
</comment>
<evidence type="ECO:0000313" key="8">
    <source>
        <dbReference type="EMBL" id="GAA6166405.1"/>
    </source>
</evidence>
<name>A0ABQ0A436_9GAMM</name>
<feature type="transmembrane region" description="Helical" evidence="7">
    <location>
        <begin position="201"/>
        <end position="220"/>
    </location>
</feature>
<organism evidence="8 9">
    <name type="scientific">Sessilibacter corallicola</name>
    <dbReference type="NCBI Taxonomy" id="2904075"/>
    <lineage>
        <taxon>Bacteria</taxon>
        <taxon>Pseudomonadati</taxon>
        <taxon>Pseudomonadota</taxon>
        <taxon>Gammaproteobacteria</taxon>
        <taxon>Cellvibrionales</taxon>
        <taxon>Cellvibrionaceae</taxon>
        <taxon>Sessilibacter</taxon>
    </lineage>
</organism>
<dbReference type="Pfam" id="PF03773">
    <property type="entry name" value="ArsP_1"/>
    <property type="match status" value="1"/>
</dbReference>
<dbReference type="InterPro" id="IPR005524">
    <property type="entry name" value="DUF318"/>
</dbReference>
<keyword evidence="5 7" id="KW-1133">Transmembrane helix</keyword>
<dbReference type="EMBL" id="BAABWN010000001">
    <property type="protein sequence ID" value="GAA6166405.1"/>
    <property type="molecule type" value="Genomic_DNA"/>
</dbReference>
<gene>
    <name evidence="8" type="ORF">NBRC116591_02150</name>
</gene>
<comment type="subcellular location">
    <subcellularLocation>
        <location evidence="1">Cell membrane</location>
        <topology evidence="1">Multi-pass membrane protein</topology>
    </subcellularLocation>
</comment>
<evidence type="ECO:0000313" key="9">
    <source>
        <dbReference type="Proteomes" id="UP001465153"/>
    </source>
</evidence>
<evidence type="ECO:0008006" key="10">
    <source>
        <dbReference type="Google" id="ProtNLM"/>
    </source>
</evidence>
<feature type="transmembrane region" description="Helical" evidence="7">
    <location>
        <begin position="70"/>
        <end position="93"/>
    </location>
</feature>
<dbReference type="PANTHER" id="PTHR34184:SF4">
    <property type="entry name" value="UPF0718 PROTEIN YCGR"/>
    <property type="match status" value="1"/>
</dbReference>
<reference evidence="8 9" key="1">
    <citation type="submission" date="2024-04" db="EMBL/GenBank/DDBJ databases">
        <title>Draft genome sequence of Sessilibacter corallicola NBRC 116591.</title>
        <authorList>
            <person name="Miyakawa T."/>
            <person name="Kusuya Y."/>
            <person name="Miura T."/>
        </authorList>
    </citation>
    <scope>NUCLEOTIDE SEQUENCE [LARGE SCALE GENOMIC DNA]</scope>
    <source>
        <strain evidence="8 9">KU-00831-HH</strain>
    </source>
</reference>
<feature type="transmembrane region" description="Helical" evidence="7">
    <location>
        <begin position="297"/>
        <end position="316"/>
    </location>
</feature>
<evidence type="ECO:0000256" key="7">
    <source>
        <dbReference type="SAM" id="Phobius"/>
    </source>
</evidence>
<keyword evidence="6 7" id="KW-0472">Membrane</keyword>
<evidence type="ECO:0000256" key="2">
    <source>
        <dbReference type="ARBA" id="ARBA00006386"/>
    </source>
</evidence>
<proteinExistence type="inferred from homology"/>